<proteinExistence type="predicted"/>
<accession>A0AA88AU91</accession>
<evidence type="ECO:0000313" key="1">
    <source>
        <dbReference type="EMBL" id="GMN51496.1"/>
    </source>
</evidence>
<keyword evidence="2" id="KW-1185">Reference proteome</keyword>
<name>A0AA88AU91_FICCA</name>
<dbReference type="EMBL" id="BTGU01000038">
    <property type="protein sequence ID" value="GMN51496.1"/>
    <property type="molecule type" value="Genomic_DNA"/>
</dbReference>
<protein>
    <submittedName>
        <fullName evidence="1">Uncharacterized protein</fullName>
    </submittedName>
</protein>
<reference evidence="1" key="1">
    <citation type="submission" date="2023-07" db="EMBL/GenBank/DDBJ databases">
        <title>draft genome sequence of fig (Ficus carica).</title>
        <authorList>
            <person name="Takahashi T."/>
            <person name="Nishimura K."/>
        </authorList>
    </citation>
    <scope>NUCLEOTIDE SEQUENCE</scope>
</reference>
<dbReference type="AlphaFoldDB" id="A0AA88AU91"/>
<comment type="caution">
    <text evidence="1">The sequence shown here is derived from an EMBL/GenBank/DDBJ whole genome shotgun (WGS) entry which is preliminary data.</text>
</comment>
<organism evidence="1 2">
    <name type="scientific">Ficus carica</name>
    <name type="common">Common fig</name>
    <dbReference type="NCBI Taxonomy" id="3494"/>
    <lineage>
        <taxon>Eukaryota</taxon>
        <taxon>Viridiplantae</taxon>
        <taxon>Streptophyta</taxon>
        <taxon>Embryophyta</taxon>
        <taxon>Tracheophyta</taxon>
        <taxon>Spermatophyta</taxon>
        <taxon>Magnoliopsida</taxon>
        <taxon>eudicotyledons</taxon>
        <taxon>Gunneridae</taxon>
        <taxon>Pentapetalae</taxon>
        <taxon>rosids</taxon>
        <taxon>fabids</taxon>
        <taxon>Rosales</taxon>
        <taxon>Moraceae</taxon>
        <taxon>Ficeae</taxon>
        <taxon>Ficus</taxon>
    </lineage>
</organism>
<gene>
    <name evidence="1" type="ORF">TIFTF001_020643</name>
</gene>
<dbReference type="Proteomes" id="UP001187192">
    <property type="component" value="Unassembled WGS sequence"/>
</dbReference>
<evidence type="ECO:0000313" key="2">
    <source>
        <dbReference type="Proteomes" id="UP001187192"/>
    </source>
</evidence>
<sequence length="94" mass="10525">MLLLTRSSLRPHGVDRWREPVGLLNERGGARGRIRSYWDAKHAIWRGLRHLTRDRAALGATCGIHSRSDLTAGMASDTHDRVARVVDVNKMNVG</sequence>